<feature type="compositionally biased region" description="Polar residues" evidence="1">
    <location>
        <begin position="257"/>
        <end position="272"/>
    </location>
</feature>
<protein>
    <submittedName>
        <fullName evidence="3">Uncharacterized protein</fullName>
    </submittedName>
</protein>
<evidence type="ECO:0000313" key="4">
    <source>
        <dbReference type="Proteomes" id="UP000694050"/>
    </source>
</evidence>
<proteinExistence type="predicted"/>
<keyword evidence="2" id="KW-1133">Transmembrane helix</keyword>
<evidence type="ECO:0000256" key="2">
    <source>
        <dbReference type="SAM" id="Phobius"/>
    </source>
</evidence>
<reference evidence="3" key="1">
    <citation type="submission" date="2021-04" db="EMBL/GenBank/DDBJ databases">
        <title>First draft genome resource for Brassicaceae pathogens Fusarium oxysporum f. sp. raphani and Fusarium oxysporum f. sp. rapae.</title>
        <authorList>
            <person name="Asai S."/>
        </authorList>
    </citation>
    <scope>NUCLEOTIDE SEQUENCE</scope>
    <source>
        <strain evidence="3">Tf1208</strain>
    </source>
</reference>
<feature type="transmembrane region" description="Helical" evidence="2">
    <location>
        <begin position="28"/>
        <end position="50"/>
    </location>
</feature>
<dbReference type="AlphaFoldDB" id="A0A8J5NLA8"/>
<sequence>MDCSSARLSNLVSEKEVDFDADIAGPGVLAAFLATSLIALSTLLSAYVTFSVPSEILNSGDAVMSSGIRHLLSRMSSKFPRLRRTEGLEGRRERIDAFMAFMVSISDQILVSQVAILIAAIIIHIEITIYSVNIVIALGCLASTVHLGSFPFYIDRLKEHGLARLTRVIAMIAGSGMLIFMLIIQLSSTWDMETHVYFICVMRDYRIDGDDVLGLLMQLFVPIAVAYSTYEIIRLLYKSQPKNDDTIVREHEDGRITSRSTMGGTTKDQQPTSDRDIEMQQPPLSHRQVMRHLDDQRSREPDRASSEIRSEVIILRQLLQPITEDETQHITHAGNTNSQQRPSLFRPRSGQYTLKHRLRNVFRQTSESRDRLLNKWLQLRALKVLLSDRDSQFRLKVELSRIAEEWAFHQCRGSFMWRFLWLWSGNVYAIVTVTIALTNDVGMSGDRNKMGFGQVVPLALLALPLFAAMQSNADYKEKVKSILRNRQDLSSSATLQTRNTRPFVATPLQSDRESLSPNDVDNIRYVKNMLRQRAEDMGYPYLYNWARAGELNAPSSLWVSAGCHAGLMFVFTTLLGWSMAYDTPFINLVLLLILLLLSCRRIIGLGSIRMALESSPKILEYLHNELSIESSEVGDHAQRMAEGRLLEEAGEDVQENNE</sequence>
<evidence type="ECO:0000313" key="3">
    <source>
        <dbReference type="EMBL" id="KAG7404372.1"/>
    </source>
</evidence>
<feature type="transmembrane region" description="Helical" evidence="2">
    <location>
        <begin position="557"/>
        <end position="579"/>
    </location>
</feature>
<feature type="compositionally biased region" description="Basic and acidic residues" evidence="1">
    <location>
        <begin position="291"/>
        <end position="306"/>
    </location>
</feature>
<accession>A0A8J5NLA8</accession>
<dbReference type="InterPro" id="IPR053018">
    <property type="entry name" value="Elsinochrome_Biosynth-Asso"/>
</dbReference>
<feature type="transmembrane region" description="Helical" evidence="2">
    <location>
        <begin position="129"/>
        <end position="153"/>
    </location>
</feature>
<feature type="transmembrane region" description="Helical" evidence="2">
    <location>
        <begin position="165"/>
        <end position="184"/>
    </location>
</feature>
<feature type="transmembrane region" description="Helical" evidence="2">
    <location>
        <begin position="98"/>
        <end position="123"/>
    </location>
</feature>
<evidence type="ECO:0000256" key="1">
    <source>
        <dbReference type="SAM" id="MobiDB-lite"/>
    </source>
</evidence>
<feature type="transmembrane region" description="Helical" evidence="2">
    <location>
        <begin position="212"/>
        <end position="233"/>
    </location>
</feature>
<feature type="transmembrane region" description="Helical" evidence="2">
    <location>
        <begin position="585"/>
        <end position="603"/>
    </location>
</feature>
<dbReference type="PANTHER" id="PTHR37577:SF1">
    <property type="entry name" value="INTEGRAL MEMBRANE PROTEIN"/>
    <property type="match status" value="1"/>
</dbReference>
<feature type="compositionally biased region" description="Basic and acidic residues" evidence="1">
    <location>
        <begin position="246"/>
        <end position="256"/>
    </location>
</feature>
<organism evidence="3 4">
    <name type="scientific">Fusarium oxysporum f. sp. rapae</name>
    <dbReference type="NCBI Taxonomy" id="485398"/>
    <lineage>
        <taxon>Eukaryota</taxon>
        <taxon>Fungi</taxon>
        <taxon>Dikarya</taxon>
        <taxon>Ascomycota</taxon>
        <taxon>Pezizomycotina</taxon>
        <taxon>Sordariomycetes</taxon>
        <taxon>Hypocreomycetidae</taxon>
        <taxon>Hypocreales</taxon>
        <taxon>Nectriaceae</taxon>
        <taxon>Fusarium</taxon>
        <taxon>Fusarium oxysporum species complex</taxon>
    </lineage>
</organism>
<keyword evidence="2" id="KW-0812">Transmembrane</keyword>
<comment type="caution">
    <text evidence="3">The sequence shown here is derived from an EMBL/GenBank/DDBJ whole genome shotgun (WGS) entry which is preliminary data.</text>
</comment>
<gene>
    <name evidence="3" type="ORF">Forpe1208_v015805</name>
</gene>
<feature type="region of interest" description="Disordered" evidence="1">
    <location>
        <begin position="246"/>
        <end position="306"/>
    </location>
</feature>
<feature type="transmembrane region" description="Helical" evidence="2">
    <location>
        <begin position="450"/>
        <end position="468"/>
    </location>
</feature>
<dbReference type="PANTHER" id="PTHR37577">
    <property type="entry name" value="INTEGRAL MEMBRANE PROTEIN"/>
    <property type="match status" value="1"/>
</dbReference>
<dbReference type="Proteomes" id="UP000694050">
    <property type="component" value="Unassembled WGS sequence"/>
</dbReference>
<keyword evidence="2" id="KW-0472">Membrane</keyword>
<dbReference type="EMBL" id="JAELUQ010000013">
    <property type="protein sequence ID" value="KAG7404372.1"/>
    <property type="molecule type" value="Genomic_DNA"/>
</dbReference>
<feature type="transmembrane region" description="Helical" evidence="2">
    <location>
        <begin position="419"/>
        <end position="438"/>
    </location>
</feature>
<name>A0A8J5NLA8_FUSOX</name>